<dbReference type="InterPro" id="IPR005586">
    <property type="entry name" value="ABC_trans_aux"/>
</dbReference>
<evidence type="ECO:0000259" key="1">
    <source>
        <dbReference type="Pfam" id="PF03886"/>
    </source>
</evidence>
<dbReference type="Proteomes" id="UP000549457">
    <property type="component" value="Unassembled WGS sequence"/>
</dbReference>
<dbReference type="PROSITE" id="PS51257">
    <property type="entry name" value="PROKAR_LIPOPROTEIN"/>
    <property type="match status" value="1"/>
</dbReference>
<dbReference type="SUPFAM" id="SSF159594">
    <property type="entry name" value="XCC0632-like"/>
    <property type="match status" value="1"/>
</dbReference>
<dbReference type="EMBL" id="JACHFM010000001">
    <property type="protein sequence ID" value="MBB5220519.1"/>
    <property type="molecule type" value="Genomic_DNA"/>
</dbReference>
<gene>
    <name evidence="2" type="ORF">HNP73_000440</name>
</gene>
<evidence type="ECO:0000313" key="2">
    <source>
        <dbReference type="EMBL" id="MBB5220519.1"/>
    </source>
</evidence>
<accession>A0A840SCJ5</accession>
<dbReference type="Gene3D" id="3.40.50.10610">
    <property type="entry name" value="ABC-type transport auxiliary lipoprotein component"/>
    <property type="match status" value="1"/>
</dbReference>
<comment type="caution">
    <text evidence="2">The sequence shown here is derived from an EMBL/GenBank/DDBJ whole genome shotgun (WGS) entry which is preliminary data.</text>
</comment>
<organism evidence="2 3">
    <name type="scientific">Amaricoccus macauensis</name>
    <dbReference type="NCBI Taxonomy" id="57001"/>
    <lineage>
        <taxon>Bacteria</taxon>
        <taxon>Pseudomonadati</taxon>
        <taxon>Pseudomonadota</taxon>
        <taxon>Alphaproteobacteria</taxon>
        <taxon>Rhodobacterales</taxon>
        <taxon>Paracoccaceae</taxon>
        <taxon>Amaricoccus</taxon>
    </lineage>
</organism>
<reference evidence="2 3" key="1">
    <citation type="submission" date="2020-08" db="EMBL/GenBank/DDBJ databases">
        <title>Genomic Encyclopedia of Type Strains, Phase IV (KMG-IV): sequencing the most valuable type-strain genomes for metagenomic binning, comparative biology and taxonomic classification.</title>
        <authorList>
            <person name="Goeker M."/>
        </authorList>
    </citation>
    <scope>NUCLEOTIDE SEQUENCE [LARGE SCALE GENOMIC DNA]</scope>
    <source>
        <strain evidence="2 3">DSM 101730</strain>
    </source>
</reference>
<dbReference type="AlphaFoldDB" id="A0A840SCJ5"/>
<keyword evidence="3" id="KW-1185">Reference proteome</keyword>
<feature type="domain" description="ABC-type transport auxiliary lipoprotein component" evidence="1">
    <location>
        <begin position="35"/>
        <end position="192"/>
    </location>
</feature>
<name>A0A840SCJ5_9RHOB</name>
<proteinExistence type="predicted"/>
<evidence type="ECO:0000313" key="3">
    <source>
        <dbReference type="Proteomes" id="UP000549457"/>
    </source>
</evidence>
<dbReference type="Pfam" id="PF03886">
    <property type="entry name" value="ABC_trans_aux"/>
    <property type="match status" value="1"/>
</dbReference>
<sequence>MAARPRFPRVRPPLAAHFAVVALLALGGCANETAYLLPPAPTAQRLPSPVRGIGLADVNLPAYASDVEIAALVGPETVKLHKSSLWADDPTRAVTRHLAAALEARLATHVVTDPWPGYESPGLRIEVAVDRMIGAPSGGVEFAGQYVMIDPESGRITASDRFSITIPPQGDGFPGLMAGEARAIEALADRIAARITGRSPGRRLS</sequence>
<protein>
    <recommendedName>
        <fullName evidence="1">ABC-type transport auxiliary lipoprotein component domain-containing protein</fullName>
    </recommendedName>
</protein>
<dbReference type="RefSeq" id="WP_184146668.1">
    <property type="nucleotide sequence ID" value="NZ_JACHFM010000001.1"/>
</dbReference>